<evidence type="ECO:0000313" key="2">
    <source>
        <dbReference type="EMBL" id="QIM65547.1"/>
    </source>
</evidence>
<dbReference type="InterPro" id="IPR050266">
    <property type="entry name" value="AB_hydrolase_sf"/>
</dbReference>
<dbReference type="SUPFAM" id="SSF53474">
    <property type="entry name" value="alpha/beta-Hydrolases"/>
    <property type="match status" value="1"/>
</dbReference>
<evidence type="ECO:0000313" key="5">
    <source>
        <dbReference type="Proteomes" id="UP000502287"/>
    </source>
</evidence>
<dbReference type="KEGG" id="fcl:A4G17_08880"/>
<sequence length="253" mass="28176">MKEFYSKIANCRIRYHDFAGNGVPCIFIHGLGCASSYEYPDVIIHQNFIPRAILIDRVGSGFSERPLSFSYTTTMHAKVIIELIEHLSLDEFWLYGHSMGGSIAIEVATMKPDNLLGLIVSEPNFHAGGGFFSRKIIEHDEETFISTVYSKMLEEEKSLWAGSLLSNAPWALWRSAKSLVDGVTPSWMSQFMSVEAPKLLIFGEHSLPDGDFSNLSAQGVETMIVNNAGHSMSWENPASLADCISRFIKSKTK</sequence>
<dbReference type="Pfam" id="PF00561">
    <property type="entry name" value="Abhydrolase_1"/>
    <property type="match status" value="1"/>
</dbReference>
<dbReference type="EMBL" id="RKQT01000001">
    <property type="protein sequence ID" value="RPE96001.1"/>
    <property type="molecule type" value="Genomic_DNA"/>
</dbReference>
<dbReference type="RefSeq" id="WP_123955925.1">
    <property type="nucleotide sequence ID" value="NZ_CP015029.1"/>
</dbReference>
<reference evidence="3 4" key="2">
    <citation type="submission" date="2018-11" db="EMBL/GenBank/DDBJ databases">
        <title>Genomic Encyclopedia of Type Strains, Phase IV (KMG-IV): sequencing the most valuable type-strain genomes for metagenomic binning, comparative biology and taxonomic classification.</title>
        <authorList>
            <person name="Goeker M."/>
        </authorList>
    </citation>
    <scope>NUCLEOTIDE SEQUENCE [LARGE SCALE GENOMIC DNA]</scope>
    <source>
        <strain evidence="3 4">DSM 25797</strain>
    </source>
</reference>
<dbReference type="InterPro" id="IPR000073">
    <property type="entry name" value="AB_hydrolase_1"/>
</dbReference>
<dbReference type="Proteomes" id="UP000276901">
    <property type="component" value="Unassembled WGS sequence"/>
</dbReference>
<dbReference type="InterPro" id="IPR029058">
    <property type="entry name" value="AB_hydrolase_fold"/>
</dbReference>
<dbReference type="AlphaFoldDB" id="A0AAE6X756"/>
<protein>
    <submittedName>
        <fullName evidence="2">Alpha/beta hydrolase</fullName>
    </submittedName>
    <submittedName>
        <fullName evidence="3">Pimeloyl-ACP methyl ester carboxylesterase</fullName>
    </submittedName>
</protein>
<dbReference type="EMBL" id="CP015029">
    <property type="protein sequence ID" value="QIM65547.1"/>
    <property type="molecule type" value="Genomic_DNA"/>
</dbReference>
<dbReference type="PANTHER" id="PTHR43798:SF33">
    <property type="entry name" value="HYDROLASE, PUTATIVE (AFU_ORTHOLOGUE AFUA_2G14860)-RELATED"/>
    <property type="match status" value="1"/>
</dbReference>
<dbReference type="GO" id="GO:0016787">
    <property type="term" value="F:hydrolase activity"/>
    <property type="evidence" value="ECO:0007669"/>
    <property type="project" value="UniProtKB-KW"/>
</dbReference>
<dbReference type="Proteomes" id="UP000502287">
    <property type="component" value="Chromosome"/>
</dbReference>
<keyword evidence="2" id="KW-0378">Hydrolase</keyword>
<evidence type="ECO:0000313" key="3">
    <source>
        <dbReference type="EMBL" id="RPE96001.1"/>
    </source>
</evidence>
<dbReference type="GO" id="GO:0016020">
    <property type="term" value="C:membrane"/>
    <property type="evidence" value="ECO:0007669"/>
    <property type="project" value="TreeGrafter"/>
</dbReference>
<proteinExistence type="predicted"/>
<dbReference type="PANTHER" id="PTHR43798">
    <property type="entry name" value="MONOACYLGLYCEROL LIPASE"/>
    <property type="match status" value="1"/>
</dbReference>
<dbReference type="Gene3D" id="3.40.50.1820">
    <property type="entry name" value="alpha/beta hydrolase"/>
    <property type="match status" value="1"/>
</dbReference>
<keyword evidence="4" id="KW-1185">Reference proteome</keyword>
<name>A0AAE6X756_9PAST</name>
<evidence type="ECO:0000259" key="1">
    <source>
        <dbReference type="Pfam" id="PF00561"/>
    </source>
</evidence>
<gene>
    <name evidence="2" type="ORF">A4G17_08880</name>
    <name evidence="3" type="ORF">EDC49_0381</name>
</gene>
<reference evidence="2 5" key="1">
    <citation type="submission" date="2016-03" db="EMBL/GenBank/DDBJ databases">
        <authorList>
            <person name="Hansen M.J."/>
            <person name="Bojesen A.M."/>
            <person name="Planet P."/>
        </authorList>
    </citation>
    <scope>NUCLEOTIDE SEQUENCE [LARGE SCALE GENOMIC DNA]</scope>
    <source>
        <strain evidence="2 5">HPA 21</strain>
    </source>
</reference>
<evidence type="ECO:0000313" key="4">
    <source>
        <dbReference type="Proteomes" id="UP000276901"/>
    </source>
</evidence>
<accession>A0AAE6X756</accession>
<feature type="domain" description="AB hydrolase-1" evidence="1">
    <location>
        <begin position="26"/>
        <end position="126"/>
    </location>
</feature>
<organism evidence="2 5">
    <name type="scientific">Frederiksenia canicola</name>
    <dbReference type="NCBI Taxonomy" id="123824"/>
    <lineage>
        <taxon>Bacteria</taxon>
        <taxon>Pseudomonadati</taxon>
        <taxon>Pseudomonadota</taxon>
        <taxon>Gammaproteobacteria</taxon>
        <taxon>Pasteurellales</taxon>
        <taxon>Pasteurellaceae</taxon>
        <taxon>Frederiksenia</taxon>
    </lineage>
</organism>